<dbReference type="GO" id="GO:0046983">
    <property type="term" value="F:protein dimerization activity"/>
    <property type="evidence" value="ECO:0007669"/>
    <property type="project" value="InterPro"/>
</dbReference>
<evidence type="ECO:0000256" key="1">
    <source>
        <dbReference type="ARBA" id="ARBA00004123"/>
    </source>
</evidence>
<dbReference type="Pfam" id="PF00010">
    <property type="entry name" value="HLH"/>
    <property type="match status" value="1"/>
</dbReference>
<evidence type="ECO:0000256" key="3">
    <source>
        <dbReference type="ARBA" id="ARBA00023125"/>
    </source>
</evidence>
<dbReference type="SMART" id="SM00511">
    <property type="entry name" value="ORANGE"/>
    <property type="match status" value="1"/>
</dbReference>
<dbReference type="OrthoDB" id="6085656at2759"/>
<feature type="domain" description="Orange" evidence="8">
    <location>
        <begin position="93"/>
        <end position="126"/>
    </location>
</feature>
<dbReference type="InterPro" id="IPR050370">
    <property type="entry name" value="HES_HEY"/>
</dbReference>
<dbReference type="PANTHER" id="PTHR10985">
    <property type="entry name" value="BASIC HELIX-LOOP-HELIX TRANSCRIPTION FACTOR, HES-RELATED"/>
    <property type="match status" value="1"/>
</dbReference>
<dbReference type="GO" id="GO:0006355">
    <property type="term" value="P:regulation of DNA-templated transcription"/>
    <property type="evidence" value="ECO:0007669"/>
    <property type="project" value="InterPro"/>
</dbReference>
<dbReference type="SUPFAM" id="SSF47459">
    <property type="entry name" value="HLH, helix-loop-helix DNA-binding domain"/>
    <property type="match status" value="1"/>
</dbReference>
<evidence type="ECO:0000256" key="5">
    <source>
        <dbReference type="ARBA" id="ARBA00023242"/>
    </source>
</evidence>
<evidence type="ECO:0000259" key="8">
    <source>
        <dbReference type="PROSITE" id="PS51054"/>
    </source>
</evidence>
<feature type="region of interest" description="Disordered" evidence="6">
    <location>
        <begin position="1"/>
        <end position="30"/>
    </location>
</feature>
<dbReference type="AlphaFoldDB" id="A0A8S4N338"/>
<keyword evidence="10" id="KW-1185">Reference proteome</keyword>
<evidence type="ECO:0000313" key="9">
    <source>
        <dbReference type="EMBL" id="CAH1775308.1"/>
    </source>
</evidence>
<dbReference type="GO" id="GO:0005634">
    <property type="term" value="C:nucleus"/>
    <property type="evidence" value="ECO:0007669"/>
    <property type="project" value="UniProtKB-SubCell"/>
</dbReference>
<feature type="region of interest" description="Disordered" evidence="6">
    <location>
        <begin position="345"/>
        <end position="378"/>
    </location>
</feature>
<evidence type="ECO:0000256" key="6">
    <source>
        <dbReference type="SAM" id="MobiDB-lite"/>
    </source>
</evidence>
<dbReference type="SMART" id="SM00353">
    <property type="entry name" value="HLH"/>
    <property type="match status" value="1"/>
</dbReference>
<accession>A0A8S4N338</accession>
<keyword evidence="4" id="KW-0804">Transcription</keyword>
<gene>
    <name evidence="9" type="ORF">OFUS_LOCUS2630</name>
</gene>
<dbReference type="GO" id="GO:0003677">
    <property type="term" value="F:DNA binding"/>
    <property type="evidence" value="ECO:0007669"/>
    <property type="project" value="UniProtKB-KW"/>
</dbReference>
<dbReference type="Proteomes" id="UP000749559">
    <property type="component" value="Unassembled WGS sequence"/>
</dbReference>
<dbReference type="EMBL" id="CAIIXF020000001">
    <property type="protein sequence ID" value="CAH1775308.1"/>
    <property type="molecule type" value="Genomic_DNA"/>
</dbReference>
<name>A0A8S4N338_OWEFU</name>
<evidence type="ECO:0000259" key="7">
    <source>
        <dbReference type="PROSITE" id="PS50888"/>
    </source>
</evidence>
<evidence type="ECO:0000256" key="4">
    <source>
        <dbReference type="ARBA" id="ARBA00023163"/>
    </source>
</evidence>
<keyword evidence="2" id="KW-0805">Transcription regulation</keyword>
<keyword evidence="5" id="KW-0539">Nucleus</keyword>
<dbReference type="InterPro" id="IPR036638">
    <property type="entry name" value="HLH_DNA-bd_sf"/>
</dbReference>
<dbReference type="InterPro" id="IPR011598">
    <property type="entry name" value="bHLH_dom"/>
</dbReference>
<dbReference type="PROSITE" id="PS51054">
    <property type="entry name" value="ORANGE"/>
    <property type="match status" value="1"/>
</dbReference>
<feature type="compositionally biased region" description="Low complexity" evidence="6">
    <location>
        <begin position="1"/>
        <end position="19"/>
    </location>
</feature>
<evidence type="ECO:0000313" key="10">
    <source>
        <dbReference type="Proteomes" id="UP000749559"/>
    </source>
</evidence>
<dbReference type="FunFam" id="4.10.280.10:FF:000009">
    <property type="entry name" value="Transcription factor HES-1"/>
    <property type="match status" value="1"/>
</dbReference>
<evidence type="ECO:0000256" key="2">
    <source>
        <dbReference type="ARBA" id="ARBA00023015"/>
    </source>
</evidence>
<feature type="domain" description="BHLH" evidence="7">
    <location>
        <begin position="18"/>
        <end position="75"/>
    </location>
</feature>
<protein>
    <submittedName>
        <fullName evidence="9">Uncharacterized protein</fullName>
    </submittedName>
</protein>
<dbReference type="InterPro" id="IPR003650">
    <property type="entry name" value="Orange_dom"/>
</dbReference>
<feature type="region of interest" description="Disordered" evidence="6">
    <location>
        <begin position="170"/>
        <end position="194"/>
    </location>
</feature>
<organism evidence="9 10">
    <name type="scientific">Owenia fusiformis</name>
    <name type="common">Polychaete worm</name>
    <dbReference type="NCBI Taxonomy" id="6347"/>
    <lineage>
        <taxon>Eukaryota</taxon>
        <taxon>Metazoa</taxon>
        <taxon>Spiralia</taxon>
        <taxon>Lophotrochozoa</taxon>
        <taxon>Annelida</taxon>
        <taxon>Polychaeta</taxon>
        <taxon>Sedentaria</taxon>
        <taxon>Canalipalpata</taxon>
        <taxon>Sabellida</taxon>
        <taxon>Oweniida</taxon>
        <taxon>Oweniidae</taxon>
        <taxon>Owenia</taxon>
    </lineage>
</organism>
<keyword evidence="3" id="KW-0238">DNA-binding</keyword>
<proteinExistence type="predicted"/>
<dbReference type="SUPFAM" id="SSF158457">
    <property type="entry name" value="Orange domain-like"/>
    <property type="match status" value="1"/>
</dbReference>
<dbReference type="Gene3D" id="4.10.280.10">
    <property type="entry name" value="Helix-loop-helix DNA-binding domain"/>
    <property type="match status" value="1"/>
</dbReference>
<dbReference type="Pfam" id="PF07527">
    <property type="entry name" value="Hairy_orange"/>
    <property type="match status" value="1"/>
</dbReference>
<reference evidence="9" key="1">
    <citation type="submission" date="2022-03" db="EMBL/GenBank/DDBJ databases">
        <authorList>
            <person name="Martin C."/>
        </authorList>
    </citation>
    <scope>NUCLEOTIDE SEQUENCE</scope>
</reference>
<sequence>MASESVTSSSSTAEANASKKSNKPVMEKRRRARINTCLSELKGLLVDFMKQEGSRHSKMEKADILEMTVRYLRQLQRTNLSATVRDPDSVAKYHDGYNECADEVARYLTTIDGIDVHMRGRLLSHLAANVNTQANKPHVVPIMRSRSVQSVLATQSPLLLPKPESFISSSNIEFSPGERSDNPAPSTSGGYSSALDLTMRSSNQEPVHPRMDMDTSNTKTSTDLETTCTFSQTVNATTTFAIPTTLPSASAGQIAILVPSQVIGSGVSIPQYIIPAVGIIPPAQHNATHPNTGHNTSEAKQSFLIAGQVHGGSSLVPLHTNPFEGTSSFVCASSNQYTSPSLIAQQHQPPVLEPSPNPQVDAVDQEQLEEDVWRPWSR</sequence>
<dbReference type="PROSITE" id="PS50888">
    <property type="entry name" value="BHLH"/>
    <property type="match status" value="1"/>
</dbReference>
<comment type="subcellular location">
    <subcellularLocation>
        <location evidence="1">Nucleus</location>
    </subcellularLocation>
</comment>
<comment type="caution">
    <text evidence="9">The sequence shown here is derived from an EMBL/GenBank/DDBJ whole genome shotgun (WGS) entry which is preliminary data.</text>
</comment>
<dbReference type="Gene3D" id="6.10.250.980">
    <property type="match status" value="1"/>
</dbReference>